<feature type="compositionally biased region" description="Basic and acidic residues" evidence="1">
    <location>
        <begin position="169"/>
        <end position="179"/>
    </location>
</feature>
<name>A0A9W8B4M9_9FUNG</name>
<dbReference type="InterPro" id="IPR039764">
    <property type="entry name" value="HABP4/SERBP1-like"/>
</dbReference>
<sequence length="287" mass="30267">MSLASNNPFALLSEDGRKSTAGGSAGAQKPKPSASKPATTTSTSTSRAGAEASARPRRDPSTRVIQPSELLAAEPSTSGRSGRGARGGRGGRGRGRDRDALDRRSRTGLHDSAKKIDQGWGKPVESSLKAGEEKADAPKKEGEEGTDAAPKAEGEEAVAAEATPEEPEDKTMTLEEYRKAKAASDNLAAQPLRKPNTEGQNEWENAVLLDRDQEEYSTGKGTGKSGRSKSQKVKTQIAIEQRFQAPRRGGFRDDKSQGGAGRGGRGRGGNRSNINVQDERAFPSLGA</sequence>
<dbReference type="GO" id="GO:0005737">
    <property type="term" value="C:cytoplasm"/>
    <property type="evidence" value="ECO:0007669"/>
    <property type="project" value="TreeGrafter"/>
</dbReference>
<evidence type="ECO:0000259" key="2">
    <source>
        <dbReference type="SMART" id="SM01233"/>
    </source>
</evidence>
<dbReference type="InterPro" id="IPR006861">
    <property type="entry name" value="HABP4_PAIRBP1-bd"/>
</dbReference>
<dbReference type="OrthoDB" id="5589048at2759"/>
<proteinExistence type="predicted"/>
<dbReference type="Proteomes" id="UP001151582">
    <property type="component" value="Unassembled WGS sequence"/>
</dbReference>
<keyword evidence="4" id="KW-1185">Reference proteome</keyword>
<evidence type="ECO:0000256" key="1">
    <source>
        <dbReference type="SAM" id="MobiDB-lite"/>
    </source>
</evidence>
<dbReference type="PANTHER" id="PTHR12299">
    <property type="entry name" value="HYALURONIC ACID-BINDING PROTEIN 4"/>
    <property type="match status" value="1"/>
</dbReference>
<gene>
    <name evidence="3" type="ORF">H4R34_001329</name>
</gene>
<feature type="compositionally biased region" description="Low complexity" evidence="1">
    <location>
        <begin position="26"/>
        <end position="53"/>
    </location>
</feature>
<dbReference type="AlphaFoldDB" id="A0A9W8B4M9"/>
<feature type="compositionally biased region" description="Basic and acidic residues" evidence="1">
    <location>
        <begin position="130"/>
        <end position="143"/>
    </location>
</feature>
<organism evidence="3 4">
    <name type="scientific">Dimargaris verticillata</name>
    <dbReference type="NCBI Taxonomy" id="2761393"/>
    <lineage>
        <taxon>Eukaryota</taxon>
        <taxon>Fungi</taxon>
        <taxon>Fungi incertae sedis</taxon>
        <taxon>Zoopagomycota</taxon>
        <taxon>Kickxellomycotina</taxon>
        <taxon>Dimargaritomycetes</taxon>
        <taxon>Dimargaritales</taxon>
        <taxon>Dimargaritaceae</taxon>
        <taxon>Dimargaris</taxon>
    </lineage>
</organism>
<comment type="caution">
    <text evidence="3">The sequence shown here is derived from an EMBL/GenBank/DDBJ whole genome shotgun (WGS) entry which is preliminary data.</text>
</comment>
<dbReference type="Pfam" id="PF04774">
    <property type="entry name" value="HABP4_PAI-RBP1"/>
    <property type="match status" value="1"/>
</dbReference>
<dbReference type="EMBL" id="JANBQB010000059">
    <property type="protein sequence ID" value="KAJ1983343.1"/>
    <property type="molecule type" value="Genomic_DNA"/>
</dbReference>
<feature type="compositionally biased region" description="Acidic residues" evidence="1">
    <location>
        <begin position="155"/>
        <end position="168"/>
    </location>
</feature>
<feature type="compositionally biased region" description="Gly residues" evidence="1">
    <location>
        <begin position="258"/>
        <end position="269"/>
    </location>
</feature>
<evidence type="ECO:0000313" key="4">
    <source>
        <dbReference type="Proteomes" id="UP001151582"/>
    </source>
</evidence>
<accession>A0A9W8B4M9</accession>
<dbReference type="Gene3D" id="6.10.140.1040">
    <property type="match status" value="1"/>
</dbReference>
<feature type="compositionally biased region" description="Basic and acidic residues" evidence="1">
    <location>
        <begin position="94"/>
        <end position="117"/>
    </location>
</feature>
<feature type="region of interest" description="Disordered" evidence="1">
    <location>
        <begin position="1"/>
        <end position="287"/>
    </location>
</feature>
<evidence type="ECO:0000313" key="3">
    <source>
        <dbReference type="EMBL" id="KAJ1983343.1"/>
    </source>
</evidence>
<dbReference type="SMART" id="SM01233">
    <property type="entry name" value="HABP4_PAI-RBP1"/>
    <property type="match status" value="1"/>
</dbReference>
<dbReference type="GO" id="GO:0003723">
    <property type="term" value="F:RNA binding"/>
    <property type="evidence" value="ECO:0007669"/>
    <property type="project" value="InterPro"/>
</dbReference>
<dbReference type="GO" id="GO:0005634">
    <property type="term" value="C:nucleus"/>
    <property type="evidence" value="ECO:0007669"/>
    <property type="project" value="TreeGrafter"/>
</dbReference>
<dbReference type="PANTHER" id="PTHR12299:SF17">
    <property type="entry name" value="AT19571P-RELATED"/>
    <property type="match status" value="1"/>
</dbReference>
<protein>
    <recommendedName>
        <fullName evidence="2">Hyaluronan/mRNA-binding protein domain-containing protein</fullName>
    </recommendedName>
</protein>
<feature type="domain" description="Hyaluronan/mRNA-binding protein" evidence="2">
    <location>
        <begin position="97"/>
        <end position="198"/>
    </location>
</feature>
<reference evidence="3" key="1">
    <citation type="submission" date="2022-07" db="EMBL/GenBank/DDBJ databases">
        <title>Phylogenomic reconstructions and comparative analyses of Kickxellomycotina fungi.</title>
        <authorList>
            <person name="Reynolds N.K."/>
            <person name="Stajich J.E."/>
            <person name="Barry K."/>
            <person name="Grigoriev I.V."/>
            <person name="Crous P."/>
            <person name="Smith M.E."/>
        </authorList>
    </citation>
    <scope>NUCLEOTIDE SEQUENCE</scope>
    <source>
        <strain evidence="3">RSA 567</strain>
    </source>
</reference>